<keyword evidence="3" id="KW-1185">Reference proteome</keyword>
<feature type="domain" description="SAP" evidence="1">
    <location>
        <begin position="286"/>
        <end position="320"/>
    </location>
</feature>
<dbReference type="PROSITE" id="PS50800">
    <property type="entry name" value="SAP"/>
    <property type="match status" value="1"/>
</dbReference>
<protein>
    <recommendedName>
        <fullName evidence="1">SAP domain-containing protein</fullName>
    </recommendedName>
</protein>
<name>A0A517LK66_9PEZI</name>
<dbReference type="OrthoDB" id="10308316at2759"/>
<accession>A0A517LK66</accession>
<evidence type="ECO:0000259" key="1">
    <source>
        <dbReference type="PROSITE" id="PS50800"/>
    </source>
</evidence>
<dbReference type="Pfam" id="PF02037">
    <property type="entry name" value="SAP"/>
    <property type="match status" value="1"/>
</dbReference>
<dbReference type="Proteomes" id="UP000316270">
    <property type="component" value="Chromosome 14"/>
</dbReference>
<sequence>MTLPKRTLLEADPNAPRAPSQAKYLKRTNDGKENEEIVEWYTTLGTEDLRELCKVRGRLYGGNRVQLIEEGNPSVEEKDHQLLEKYRAWKEEFEQKRSETVAKLVVEGATGDLAQESVNRMAAEGHIESIKKDTYKRNYNDLHVDELFALCNILGLKHAGLKADMIASLQEYDHSLRVGSVEYKEAQKMHAMEGSPAVKRAIDIETASLTSKLCHERNVFEDIKARTLIQLEAKELATQQAKVQVDSIADLIEFTSPKDTLPNSDRIGAWLLASKIPAHGVTATSASTLHVGELRELLTLKNLSTDGTKPELIERLHGIEEAMNGSTPVAFEV</sequence>
<reference evidence="2 3" key="1">
    <citation type="submission" date="2019-07" db="EMBL/GenBank/DDBJ databases">
        <title>Finished genome of Venturia effusa.</title>
        <authorList>
            <person name="Young C.A."/>
            <person name="Cox M.P."/>
            <person name="Ganley A.R.D."/>
            <person name="David W.J."/>
        </authorList>
    </citation>
    <scope>NUCLEOTIDE SEQUENCE [LARGE SCALE GENOMIC DNA]</scope>
    <source>
        <strain evidence="3">albino</strain>
    </source>
</reference>
<evidence type="ECO:0000313" key="2">
    <source>
        <dbReference type="EMBL" id="QDS76033.1"/>
    </source>
</evidence>
<proteinExistence type="predicted"/>
<dbReference type="SUPFAM" id="SSF68906">
    <property type="entry name" value="SAP domain"/>
    <property type="match status" value="1"/>
</dbReference>
<dbReference type="InterPro" id="IPR036361">
    <property type="entry name" value="SAP_dom_sf"/>
</dbReference>
<evidence type="ECO:0000313" key="3">
    <source>
        <dbReference type="Proteomes" id="UP000316270"/>
    </source>
</evidence>
<dbReference type="EMBL" id="CP042198">
    <property type="protein sequence ID" value="QDS76033.1"/>
    <property type="molecule type" value="Genomic_DNA"/>
</dbReference>
<dbReference type="AlphaFoldDB" id="A0A517LK66"/>
<dbReference type="InterPro" id="IPR003034">
    <property type="entry name" value="SAP_dom"/>
</dbReference>
<dbReference type="Gene3D" id="1.10.720.30">
    <property type="entry name" value="SAP domain"/>
    <property type="match status" value="2"/>
</dbReference>
<gene>
    <name evidence="2" type="ORF">FKW77_005214</name>
</gene>
<organism evidence="2 3">
    <name type="scientific">Venturia effusa</name>
    <dbReference type="NCBI Taxonomy" id="50376"/>
    <lineage>
        <taxon>Eukaryota</taxon>
        <taxon>Fungi</taxon>
        <taxon>Dikarya</taxon>
        <taxon>Ascomycota</taxon>
        <taxon>Pezizomycotina</taxon>
        <taxon>Dothideomycetes</taxon>
        <taxon>Pleosporomycetidae</taxon>
        <taxon>Venturiales</taxon>
        <taxon>Venturiaceae</taxon>
        <taxon>Venturia</taxon>
    </lineage>
</organism>
<dbReference type="SMART" id="SM00513">
    <property type="entry name" value="SAP"/>
    <property type="match status" value="3"/>
</dbReference>